<protein>
    <submittedName>
        <fullName evidence="1">Uncharacterized protein</fullName>
    </submittedName>
</protein>
<gene>
    <name evidence="1" type="ORF">C0029_16880</name>
</gene>
<name>A0AAP8MBI3_9GAMM</name>
<keyword evidence="2" id="KW-1185">Reference proteome</keyword>
<proteinExistence type="predicted"/>
<accession>A0AAP8MBI3</accession>
<comment type="caution">
    <text evidence="1">The sequence shown here is derived from an EMBL/GenBank/DDBJ whole genome shotgun (WGS) entry which is preliminary data.</text>
</comment>
<dbReference type="RefSeq" id="WP_084200958.1">
    <property type="nucleotide sequence ID" value="NZ_BMYL01000006.1"/>
</dbReference>
<evidence type="ECO:0000313" key="2">
    <source>
        <dbReference type="Proteomes" id="UP000235162"/>
    </source>
</evidence>
<dbReference type="EMBL" id="PKUR01000005">
    <property type="protein sequence ID" value="PLW84681.1"/>
    <property type="molecule type" value="Genomic_DNA"/>
</dbReference>
<sequence>MTSTTNPTFTILKQATCPTLSQSGTIGYQIALDDGDNILMALASNSGTGFFCKAWIKLDHALDTLEEFAIQYPLTSLALQPLYPGTSINSWSFLMAVLLAEGLIEPLSDNKRRFQLCDPAPFRQQIEKLKAAHSDSPKGKDDQAA</sequence>
<organism evidence="1 2">
    <name type="scientific">Halioglobus japonicus</name>
    <dbReference type="NCBI Taxonomy" id="930805"/>
    <lineage>
        <taxon>Bacteria</taxon>
        <taxon>Pseudomonadati</taxon>
        <taxon>Pseudomonadota</taxon>
        <taxon>Gammaproteobacteria</taxon>
        <taxon>Cellvibrionales</taxon>
        <taxon>Halieaceae</taxon>
        <taxon>Halioglobus</taxon>
    </lineage>
</organism>
<reference evidence="1 2" key="1">
    <citation type="submission" date="2018-01" db="EMBL/GenBank/DDBJ databases">
        <title>The draft genome sequence of Halioglobus japonicus S1-36.</title>
        <authorList>
            <person name="Du Z.-J."/>
            <person name="Shi M.-J."/>
        </authorList>
    </citation>
    <scope>NUCLEOTIDE SEQUENCE [LARGE SCALE GENOMIC DNA]</scope>
    <source>
        <strain evidence="1 2">S1-36</strain>
    </source>
</reference>
<dbReference type="KEGG" id="hja:BST95_19040"/>
<dbReference type="Proteomes" id="UP000235162">
    <property type="component" value="Unassembled WGS sequence"/>
</dbReference>
<dbReference type="AlphaFoldDB" id="A0AAP8MBI3"/>
<evidence type="ECO:0000313" key="1">
    <source>
        <dbReference type="EMBL" id="PLW84681.1"/>
    </source>
</evidence>